<accession>A0ABU5U485</accession>
<dbReference type="InterPro" id="IPR014001">
    <property type="entry name" value="Helicase_ATP-bd"/>
</dbReference>
<dbReference type="Pfam" id="PF04545">
    <property type="entry name" value="Sigma70_r4"/>
    <property type="match status" value="1"/>
</dbReference>
<evidence type="ECO:0000313" key="5">
    <source>
        <dbReference type="Proteomes" id="UP001301728"/>
    </source>
</evidence>
<organism evidence="4 5">
    <name type="scientific">Limnoraphis robusta CCNP1315</name>
    <dbReference type="NCBI Taxonomy" id="3110306"/>
    <lineage>
        <taxon>Bacteria</taxon>
        <taxon>Bacillati</taxon>
        <taxon>Cyanobacteriota</taxon>
        <taxon>Cyanophyceae</taxon>
        <taxon>Oscillatoriophycideae</taxon>
        <taxon>Oscillatoriales</taxon>
        <taxon>Sirenicapillariaceae</taxon>
        <taxon>Limnoraphis</taxon>
    </lineage>
</organism>
<evidence type="ECO:0000313" key="4">
    <source>
        <dbReference type="EMBL" id="MEA5521875.1"/>
    </source>
</evidence>
<dbReference type="PROSITE" id="PS51192">
    <property type="entry name" value="HELICASE_ATP_BIND_1"/>
    <property type="match status" value="1"/>
</dbReference>
<dbReference type="SUPFAM" id="SSF53335">
    <property type="entry name" value="S-adenosyl-L-methionine-dependent methyltransferases"/>
    <property type="match status" value="1"/>
</dbReference>
<dbReference type="PANTHER" id="PTHR12787:SF0">
    <property type="entry name" value="RIBOSOMAL RNA-PROCESSING PROTEIN 8"/>
    <property type="match status" value="1"/>
</dbReference>
<dbReference type="InterPro" id="IPR025487">
    <property type="entry name" value="DUF4379"/>
</dbReference>
<dbReference type="Pfam" id="PF14311">
    <property type="entry name" value="DUF4379"/>
    <property type="match status" value="6"/>
</dbReference>
<dbReference type="SMART" id="SM00487">
    <property type="entry name" value="DEXDc"/>
    <property type="match status" value="1"/>
</dbReference>
<dbReference type="SUPFAM" id="SSF52540">
    <property type="entry name" value="P-loop containing nucleoside triphosphate hydrolases"/>
    <property type="match status" value="1"/>
</dbReference>
<dbReference type="InterPro" id="IPR006935">
    <property type="entry name" value="Helicase/UvrB_N"/>
</dbReference>
<dbReference type="Pfam" id="PF04851">
    <property type="entry name" value="ResIII"/>
    <property type="match status" value="1"/>
</dbReference>
<feature type="domain" description="Helicase ATP-binding" evidence="3">
    <location>
        <begin position="873"/>
        <end position="1043"/>
    </location>
</feature>
<dbReference type="PANTHER" id="PTHR12787">
    <property type="entry name" value="RIBOSOMAL RNA-PROCESSING PROTEIN 8"/>
    <property type="match status" value="1"/>
</dbReference>
<protein>
    <submittedName>
        <fullName evidence="4">Zinc-ribbon domain-containing protein</fullName>
    </submittedName>
</protein>
<dbReference type="EMBL" id="JAYGHT010000140">
    <property type="protein sequence ID" value="MEA5521875.1"/>
    <property type="molecule type" value="Genomic_DNA"/>
</dbReference>
<feature type="region of interest" description="Disordered" evidence="2">
    <location>
        <begin position="82"/>
        <end position="104"/>
    </location>
</feature>
<dbReference type="Gene3D" id="3.40.50.150">
    <property type="entry name" value="Vaccinia Virus protein VP39"/>
    <property type="match status" value="1"/>
</dbReference>
<evidence type="ECO:0000256" key="2">
    <source>
        <dbReference type="SAM" id="MobiDB-lite"/>
    </source>
</evidence>
<dbReference type="InterPro" id="IPR027417">
    <property type="entry name" value="P-loop_NTPase"/>
</dbReference>
<dbReference type="InterPro" id="IPR007630">
    <property type="entry name" value="RNA_pol_sigma70_r4"/>
</dbReference>
<comment type="caution">
    <text evidence="4">The sequence shown here is derived from an EMBL/GenBank/DDBJ whole genome shotgun (WGS) entry which is preliminary data.</text>
</comment>
<sequence length="1512" mass="172026">MNNKPNIKKAYQGLGKNQKMFLKSLYRGSLSIQNSVYYQRLISGLESRGLVEFVEEQLVLTPLGKSMCELGLRTKNDINTATTIDESSENPIAETRKESKNSINKQKTLEKSNQFLELYKQGLSYQDIGDKFGLSRERVRQILDINPAFYEYLEEREKEKLAEDEAKALAEQEKAERLKKEFYLKSLAVLYPERVAELWDYEKNGDLKPEDIQAGSATQFIWLKCPIDGHSWKKKPNDIRRSWTKSGTSGCPVCAGRKKKAEKQPSLIEVYPELISQYWDYEKNKEFDLDPVTLSLGSNKKAWFKCPHDGNEWQAQISSTINQQWSKGNAGCQVCNGTHERKRGEWGKANPIGIEFPDQVSKYWLYQANNQLELDPMKLTIGSKKEAFFKCPIDGYEWVATITAIARGSWKKGNSGCPACRGLVATETNSLIALYPEYVAQYWDYEKNNQLSIFPEKVTRGSQQEAWFKCPHDGYEWKTRIGSITKASWSLGNSGCPACRGKISTETNSLIALYPDYVAQYWDYEKNNQLGLEPTALTKGSNQEAWFKCPIDGYEWKTQINTITRPSWNLGNNGCPACSGKIATKTTSLIALYPEYVAQYWDYEKNNQLSIFPEKVTRGSQQKAWFKCPHDGYEWKTIIGSITKASWNLGNSGCARCFGWSLEAIRQFVASLEVHIPNLTQAELYKIFEQSGVLDTQNAEGLKIVKDIIKGKLSGQKLREVIQGKTIKISEVETVSNVDLKADSELKVVDKASQTFETNSDSPEQLNESNELPSVKVQKSLEFLNSKVVASADQEAIDFFIASRLNRIWAEVFEDESAVEGVETFSDEGYGHQVRDQFLDEYNQAQDMSIPSGWAFRVNGKITPPNLMQKLAAVRLRNQKRMLNLSLTGTGKTIGGILSSRIIDARLTIIICPLDTLQNWHGEIKHVFPDSRVTIKNFNPHWSDIEEGNHYILLNHEMFQQPSTPHQIRRLLDRYKIDLIIVDEIHRCKHRSNDPSKRRQMVLALITNATEKNPDLHVLGMSATPVINNLKEGKSLVELVTGIERSDLGESATINNCMRLYQALVTLGIRSRVKPKIQIDRVTIPVDCTHLVDEIRQEGTSLLKMEQILTRARIPTIVKELRAKTIVYTHYVEGIVDQLKEAIEAAGWTVGFHIGGDKSGRNNFIDGSTDILIASSAMATGVDGFQRVCDRLILNIPPWTSAELEQLEGRLNRQGQSHDTLTILMPVTYGLDNGERWSWDEGRLARLQNKQTVADAAVDGVMPKGQLRTESQAFRDLRQWLERLKIGEQKSIIRPRIFVPLPDVDPIDVQRRNAQYGDFSRMNARWNNSYSHTTYERLQANPEEWMQYHTLYQDARKTWSVIPYEEAIKWLQKRSDLVVADFGCGEALIAKVFASKHIVHSFDFIAINDSVIECDIARVPLEDSCLDVAMFNLSLMGLNSADYIAEAARTLKLDGQLWIYEVTSHIKDLQGFVRKLELAGFRIIENTPVWKFQYIRAIKSEEVELSQLILDL</sequence>
<dbReference type="Proteomes" id="UP001301728">
    <property type="component" value="Unassembled WGS sequence"/>
</dbReference>
<name>A0ABU5U485_9CYAN</name>
<dbReference type="RefSeq" id="WP_323222354.1">
    <property type="nucleotide sequence ID" value="NZ_JAYGHT010000140.1"/>
</dbReference>
<keyword evidence="1" id="KW-0175">Coiled coil</keyword>
<evidence type="ECO:0000259" key="3">
    <source>
        <dbReference type="PROSITE" id="PS51192"/>
    </source>
</evidence>
<evidence type="ECO:0000256" key="1">
    <source>
        <dbReference type="SAM" id="Coils"/>
    </source>
</evidence>
<feature type="coiled-coil region" evidence="1">
    <location>
        <begin position="152"/>
        <end position="181"/>
    </location>
</feature>
<reference evidence="4 5" key="1">
    <citation type="submission" date="2023-12" db="EMBL/GenBank/DDBJ databases">
        <title>Baltic Sea Cyanobacteria.</title>
        <authorList>
            <person name="Delbaje E."/>
            <person name="Fewer D.P."/>
            <person name="Shishido T.K."/>
        </authorList>
    </citation>
    <scope>NUCLEOTIDE SEQUENCE [LARGE SCALE GENOMIC DNA]</scope>
    <source>
        <strain evidence="4 5">CCNP 1315</strain>
    </source>
</reference>
<proteinExistence type="predicted"/>
<dbReference type="InterPro" id="IPR007823">
    <property type="entry name" value="RRP8"/>
</dbReference>
<keyword evidence="5" id="KW-1185">Reference proteome</keyword>
<dbReference type="Gene3D" id="3.40.50.300">
    <property type="entry name" value="P-loop containing nucleotide triphosphate hydrolases"/>
    <property type="match status" value="2"/>
</dbReference>
<dbReference type="Pfam" id="PF05148">
    <property type="entry name" value="Methyltransf_8"/>
    <property type="match status" value="1"/>
</dbReference>
<gene>
    <name evidence="4" type="ORF">VB854_23320</name>
</gene>
<dbReference type="InterPro" id="IPR029063">
    <property type="entry name" value="SAM-dependent_MTases_sf"/>
</dbReference>